<dbReference type="RefSeq" id="WP_234515238.1">
    <property type="nucleotide sequence ID" value="NZ_BAAAUF010000022.1"/>
</dbReference>
<evidence type="ECO:0000256" key="2">
    <source>
        <dbReference type="SAM" id="Phobius"/>
    </source>
</evidence>
<dbReference type="Proteomes" id="UP001501532">
    <property type="component" value="Unassembled WGS sequence"/>
</dbReference>
<feature type="compositionally biased region" description="Gly residues" evidence="1">
    <location>
        <begin position="109"/>
        <end position="126"/>
    </location>
</feature>
<accession>A0ABP6LJ68</accession>
<keyword evidence="2" id="KW-0812">Transmembrane</keyword>
<keyword evidence="4" id="KW-1185">Reference proteome</keyword>
<dbReference type="EMBL" id="BAAAUF010000022">
    <property type="protein sequence ID" value="GAA3046867.1"/>
    <property type="molecule type" value="Genomic_DNA"/>
</dbReference>
<dbReference type="Pfam" id="PF20087">
    <property type="entry name" value="DUF6479"/>
    <property type="match status" value="1"/>
</dbReference>
<evidence type="ECO:0000313" key="4">
    <source>
        <dbReference type="Proteomes" id="UP001501532"/>
    </source>
</evidence>
<gene>
    <name evidence="3" type="ORF">GCM10010448_32230</name>
</gene>
<dbReference type="InterPro" id="IPR045513">
    <property type="entry name" value="DUF6479"/>
</dbReference>
<name>A0ABP6LJ68_9ACTN</name>
<organism evidence="3 4">
    <name type="scientific">Streptomyces glomeratus</name>
    <dbReference type="NCBI Taxonomy" id="284452"/>
    <lineage>
        <taxon>Bacteria</taxon>
        <taxon>Bacillati</taxon>
        <taxon>Actinomycetota</taxon>
        <taxon>Actinomycetes</taxon>
        <taxon>Kitasatosporales</taxon>
        <taxon>Streptomycetaceae</taxon>
        <taxon>Streptomyces</taxon>
    </lineage>
</organism>
<feature type="compositionally biased region" description="Basic and acidic residues" evidence="1">
    <location>
        <begin position="45"/>
        <end position="57"/>
    </location>
</feature>
<evidence type="ECO:0000313" key="3">
    <source>
        <dbReference type="EMBL" id="GAA3046867.1"/>
    </source>
</evidence>
<keyword evidence="2" id="KW-1133">Transmembrane helix</keyword>
<feature type="compositionally biased region" description="Basic and acidic residues" evidence="1">
    <location>
        <begin position="66"/>
        <end position="92"/>
    </location>
</feature>
<feature type="transmembrane region" description="Helical" evidence="2">
    <location>
        <begin position="15"/>
        <end position="36"/>
    </location>
</feature>
<proteinExistence type="predicted"/>
<feature type="region of interest" description="Disordered" evidence="1">
    <location>
        <begin position="44"/>
        <end position="126"/>
    </location>
</feature>
<keyword evidence="2" id="KW-0472">Membrane</keyword>
<sequence>MMTISLETLAASNAAWAVLGAFIGGLVIVAALIWAVRLGIRVRRREPAPPRPSDHPKPPPGGPVMESREVRKPNEVPRAENESQRLTPHELHPTGTTRSENQERPRWSGGSGGSGGSFGSGGSGAT</sequence>
<evidence type="ECO:0000256" key="1">
    <source>
        <dbReference type="SAM" id="MobiDB-lite"/>
    </source>
</evidence>
<reference evidence="4" key="1">
    <citation type="journal article" date="2019" name="Int. J. Syst. Evol. Microbiol.">
        <title>The Global Catalogue of Microorganisms (GCM) 10K type strain sequencing project: providing services to taxonomists for standard genome sequencing and annotation.</title>
        <authorList>
            <consortium name="The Broad Institute Genomics Platform"/>
            <consortium name="The Broad Institute Genome Sequencing Center for Infectious Disease"/>
            <person name="Wu L."/>
            <person name="Ma J."/>
        </authorList>
    </citation>
    <scope>NUCLEOTIDE SEQUENCE [LARGE SCALE GENOMIC DNA]</scope>
    <source>
        <strain evidence="4">JCM 9091</strain>
    </source>
</reference>
<protein>
    <submittedName>
        <fullName evidence="3">DUF6479 family protein</fullName>
    </submittedName>
</protein>
<comment type="caution">
    <text evidence="3">The sequence shown here is derived from an EMBL/GenBank/DDBJ whole genome shotgun (WGS) entry which is preliminary data.</text>
</comment>